<evidence type="ECO:0000313" key="3">
    <source>
        <dbReference type="Proteomes" id="UP000004814"/>
    </source>
</evidence>
<dbReference type="InterPro" id="IPR007048">
    <property type="entry name" value="IraD/Gp25-like"/>
</dbReference>
<dbReference type="PATRIC" id="fig|396597.7.peg.4696"/>
<sequence length="143" mass="16037">MGVGPGLFERVTGHFACGASVDECSAETQVCLSVRDNIERILNSRRGSLAHLPDYGLDDLSEIYRHLPSSAHTLRQAIEATLLKYEPRLKKVEIDIHSPEPGMLLSFTMACHLHREGLVRFGTNFMPDGKTRLKMLQATLNRY</sequence>
<reference evidence="2 3" key="1">
    <citation type="submission" date="2008-03" db="EMBL/GenBank/DDBJ databases">
        <title>Sequencing of the draft genome and assembly of Burkholderia ambifaria MEX-5.</title>
        <authorList>
            <consortium name="US DOE Joint Genome Institute (JGI-PGF)"/>
            <person name="Copeland A."/>
            <person name="Lucas S."/>
            <person name="Lapidus A."/>
            <person name="Glavina del Rio T."/>
            <person name="Dalin E."/>
            <person name="Tice H."/>
            <person name="Bruce D."/>
            <person name="Goodwin L."/>
            <person name="Pitluck S."/>
            <person name="Larimer F."/>
            <person name="Land M.L."/>
            <person name="Hauser L."/>
            <person name="Tiedje J."/>
            <person name="Richardson P."/>
        </authorList>
    </citation>
    <scope>NUCLEOTIDE SEQUENCE [LARGE SCALE GENOMIC DNA]</scope>
    <source>
        <strain evidence="2 3">MEX-5</strain>
    </source>
</reference>
<accession>B1T681</accession>
<protein>
    <submittedName>
        <fullName evidence="2">Type VI secretion system lysozyme-related protein</fullName>
    </submittedName>
</protein>
<dbReference type="InterPro" id="IPR017737">
    <property type="entry name" value="TssE1-like"/>
</dbReference>
<name>B1T681_9BURK</name>
<dbReference type="AlphaFoldDB" id="B1T681"/>
<proteinExistence type="predicted"/>
<dbReference type="NCBIfam" id="TIGR03357">
    <property type="entry name" value="VI_zyme"/>
    <property type="match status" value="1"/>
</dbReference>
<dbReference type="SUPFAM" id="SSF160719">
    <property type="entry name" value="gpW/gp25-like"/>
    <property type="match status" value="1"/>
</dbReference>
<dbReference type="Gene3D" id="3.10.450.40">
    <property type="match status" value="1"/>
</dbReference>
<dbReference type="Pfam" id="PF04965">
    <property type="entry name" value="GPW_gp25"/>
    <property type="match status" value="1"/>
</dbReference>
<feature type="domain" description="IraD/Gp25-like" evidence="1">
    <location>
        <begin position="33"/>
        <end position="108"/>
    </location>
</feature>
<dbReference type="Proteomes" id="UP000004814">
    <property type="component" value="Unassembled WGS sequence"/>
</dbReference>
<dbReference type="EMBL" id="ABLK01000100">
    <property type="protein sequence ID" value="EDT40922.1"/>
    <property type="molecule type" value="Genomic_DNA"/>
</dbReference>
<dbReference type="RefSeq" id="WP_006759177.1">
    <property type="nucleotide sequence ID" value="NZ_ABLK01000100.1"/>
</dbReference>
<evidence type="ECO:0000313" key="2">
    <source>
        <dbReference type="EMBL" id="EDT40922.1"/>
    </source>
</evidence>
<evidence type="ECO:0000259" key="1">
    <source>
        <dbReference type="Pfam" id="PF04965"/>
    </source>
</evidence>
<organism evidence="2 3">
    <name type="scientific">Burkholderia ambifaria MEX-5</name>
    <dbReference type="NCBI Taxonomy" id="396597"/>
    <lineage>
        <taxon>Bacteria</taxon>
        <taxon>Pseudomonadati</taxon>
        <taxon>Pseudomonadota</taxon>
        <taxon>Betaproteobacteria</taxon>
        <taxon>Burkholderiales</taxon>
        <taxon>Burkholderiaceae</taxon>
        <taxon>Burkholderia</taxon>
        <taxon>Burkholderia cepacia complex</taxon>
    </lineage>
</organism>
<gene>
    <name evidence="2" type="ORF">BamMEX5DRAFT_3297</name>
</gene>
<comment type="caution">
    <text evidence="2">The sequence shown here is derived from an EMBL/GenBank/DDBJ whole genome shotgun (WGS) entry which is preliminary data.</text>
</comment>